<evidence type="ECO:0000256" key="3">
    <source>
        <dbReference type="ARBA" id="ARBA00023143"/>
    </source>
</evidence>
<organism evidence="6 7">
    <name type="scientific">Gemmatimonas groenlandica</name>
    <dbReference type="NCBI Taxonomy" id="2732249"/>
    <lineage>
        <taxon>Bacteria</taxon>
        <taxon>Pseudomonadati</taxon>
        <taxon>Gemmatimonadota</taxon>
        <taxon>Gemmatimonadia</taxon>
        <taxon>Gemmatimonadales</taxon>
        <taxon>Gemmatimonadaceae</taxon>
        <taxon>Gemmatimonas</taxon>
    </lineage>
</organism>
<evidence type="ECO:0000256" key="2">
    <source>
        <dbReference type="ARBA" id="ARBA00009272"/>
    </source>
</evidence>
<keyword evidence="3 4" id="KW-0975">Bacterial flagellum</keyword>
<dbReference type="InterPro" id="IPR001624">
    <property type="entry name" value="FliE"/>
</dbReference>
<evidence type="ECO:0000313" key="6">
    <source>
        <dbReference type="EMBL" id="QJR36448.1"/>
    </source>
</evidence>
<keyword evidence="6" id="KW-0282">Flagellum</keyword>
<evidence type="ECO:0000256" key="4">
    <source>
        <dbReference type="HAMAP-Rule" id="MF_00724"/>
    </source>
</evidence>
<keyword evidence="6" id="KW-0966">Cell projection</keyword>
<comment type="subcellular location">
    <subcellularLocation>
        <location evidence="1 4">Bacterial flagellum basal body</location>
    </subcellularLocation>
</comment>
<dbReference type="GO" id="GO:0005198">
    <property type="term" value="F:structural molecule activity"/>
    <property type="evidence" value="ECO:0007669"/>
    <property type="project" value="UniProtKB-UniRule"/>
</dbReference>
<dbReference type="EMBL" id="CP053085">
    <property type="protein sequence ID" value="QJR36448.1"/>
    <property type="molecule type" value="Genomic_DNA"/>
</dbReference>
<gene>
    <name evidence="4 6" type="primary">fliE</name>
    <name evidence="6" type="ORF">HKW67_13510</name>
</gene>
<dbReference type="NCBIfam" id="TIGR00205">
    <property type="entry name" value="fliE"/>
    <property type="match status" value="1"/>
</dbReference>
<accession>A0A6M4IR25</accession>
<dbReference type="Proteomes" id="UP000500938">
    <property type="component" value="Chromosome"/>
</dbReference>
<keyword evidence="7" id="KW-1185">Reference proteome</keyword>
<evidence type="ECO:0000256" key="1">
    <source>
        <dbReference type="ARBA" id="ARBA00004117"/>
    </source>
</evidence>
<dbReference type="PANTHER" id="PTHR34653">
    <property type="match status" value="1"/>
</dbReference>
<dbReference type="AlphaFoldDB" id="A0A6M4IR25"/>
<keyword evidence="6" id="KW-0969">Cilium</keyword>
<evidence type="ECO:0000313" key="7">
    <source>
        <dbReference type="Proteomes" id="UP000500938"/>
    </source>
</evidence>
<comment type="similarity">
    <text evidence="2 4">Belongs to the FliE family.</text>
</comment>
<name>A0A6M4IR25_9BACT</name>
<dbReference type="GO" id="GO:0009425">
    <property type="term" value="C:bacterial-type flagellum basal body"/>
    <property type="evidence" value="ECO:0007669"/>
    <property type="project" value="UniProtKB-SubCell"/>
</dbReference>
<dbReference type="GO" id="GO:0071973">
    <property type="term" value="P:bacterial-type flagellum-dependent cell motility"/>
    <property type="evidence" value="ECO:0007669"/>
    <property type="project" value="InterPro"/>
</dbReference>
<proteinExistence type="inferred from homology"/>
<dbReference type="RefSeq" id="WP_171225880.1">
    <property type="nucleotide sequence ID" value="NZ_CP053085.1"/>
</dbReference>
<dbReference type="GO" id="GO:0003774">
    <property type="term" value="F:cytoskeletal motor activity"/>
    <property type="evidence" value="ECO:0007669"/>
    <property type="project" value="InterPro"/>
</dbReference>
<dbReference type="HAMAP" id="MF_00724">
    <property type="entry name" value="FliE"/>
    <property type="match status" value="1"/>
</dbReference>
<dbReference type="KEGG" id="ggr:HKW67_13510"/>
<evidence type="ECO:0000256" key="5">
    <source>
        <dbReference type="NCBIfam" id="TIGR00205"/>
    </source>
</evidence>
<protein>
    <recommendedName>
        <fullName evidence="4 5">Flagellar hook-basal body complex protein FliE</fullName>
    </recommendedName>
</protein>
<dbReference type="PANTHER" id="PTHR34653:SF1">
    <property type="entry name" value="FLAGELLAR HOOK-BASAL BODY COMPLEX PROTEIN FLIE"/>
    <property type="match status" value="1"/>
</dbReference>
<dbReference type="PRINTS" id="PR01006">
    <property type="entry name" value="FLGHOOKFLIE"/>
</dbReference>
<sequence length="105" mass="11454">MQNRIDLLTRAMPEFGGRDTGLSKQVPVIGEGENSFGNTLTKAINEVSDARDRAGDLTQRFAAGENVELHQVMAASEEAGLALDMMIELRNKVVEAYRSVIAMQS</sequence>
<reference evidence="6 7" key="1">
    <citation type="submission" date="2020-05" db="EMBL/GenBank/DDBJ databases">
        <title>Complete genome sequence of Gemmatimonas greenlandica TET16.</title>
        <authorList>
            <person name="Zeng Y."/>
        </authorList>
    </citation>
    <scope>NUCLEOTIDE SEQUENCE [LARGE SCALE GENOMIC DNA]</scope>
    <source>
        <strain evidence="6 7">TET16</strain>
    </source>
</reference>
<dbReference type="Pfam" id="PF02049">
    <property type="entry name" value="FliE"/>
    <property type="match status" value="1"/>
</dbReference>